<dbReference type="Pfam" id="PF10397">
    <property type="entry name" value="ADSL_C"/>
    <property type="match status" value="1"/>
</dbReference>
<dbReference type="CDD" id="cd01360">
    <property type="entry name" value="Adenylsuccinate_lyase_1"/>
    <property type="match status" value="1"/>
</dbReference>
<organism evidence="16 17">
    <name type="scientific">Candidatus Bilamarchaeum dharawalense</name>
    <dbReference type="NCBI Taxonomy" id="2885759"/>
    <lineage>
        <taxon>Archaea</taxon>
        <taxon>Candidatus Micrarchaeota</taxon>
        <taxon>Candidatus Micrarchaeia</taxon>
        <taxon>Candidatus Anstonellales</taxon>
        <taxon>Candidatus Bilamarchaeaceae</taxon>
        <taxon>Candidatus Bilamarchaeum</taxon>
    </lineage>
</organism>
<dbReference type="Gene3D" id="1.10.40.30">
    <property type="entry name" value="Fumarase/aspartase (C-terminal domain)"/>
    <property type="match status" value="1"/>
</dbReference>
<dbReference type="GO" id="GO:0005829">
    <property type="term" value="C:cytosol"/>
    <property type="evidence" value="ECO:0007669"/>
    <property type="project" value="TreeGrafter"/>
</dbReference>
<evidence type="ECO:0000256" key="6">
    <source>
        <dbReference type="ARBA" id="ARBA00017058"/>
    </source>
</evidence>
<gene>
    <name evidence="16" type="primary">argH_1</name>
    <name evidence="16" type="ORF">LFW2832_01075</name>
</gene>
<dbReference type="InterPro" id="IPR022761">
    <property type="entry name" value="Fumarate_lyase_N"/>
</dbReference>
<dbReference type="AlphaFoldDB" id="A0A5E4LXL9"/>
<keyword evidence="7 14" id="KW-0658">Purine biosynthesis</keyword>
<feature type="domain" description="Adenylosuccinate lyase C-terminal" evidence="15">
    <location>
        <begin position="357"/>
        <end position="434"/>
    </location>
</feature>
<dbReference type="UniPathway" id="UPA00075">
    <property type="reaction ID" value="UER00336"/>
</dbReference>
<dbReference type="UniPathway" id="UPA00074">
    <property type="reaction ID" value="UER00132"/>
</dbReference>
<dbReference type="PRINTS" id="PR00145">
    <property type="entry name" value="ARGSUCLYASE"/>
</dbReference>
<dbReference type="InterPro" id="IPR019468">
    <property type="entry name" value="AdenyloSucc_lyase_C"/>
</dbReference>
<evidence type="ECO:0000256" key="4">
    <source>
        <dbReference type="ARBA" id="ARBA00011668"/>
    </source>
</evidence>
<dbReference type="PRINTS" id="PR00149">
    <property type="entry name" value="FUMRATELYASE"/>
</dbReference>
<dbReference type="GO" id="GO:0070626">
    <property type="term" value="F:(S)-2-(5-amino-1-(5-phospho-D-ribosyl)imidazole-4-carboxamido) succinate lyase (fumarate-forming) activity"/>
    <property type="evidence" value="ECO:0007669"/>
    <property type="project" value="TreeGrafter"/>
</dbReference>
<evidence type="ECO:0000256" key="2">
    <source>
        <dbReference type="ARBA" id="ARBA00004734"/>
    </source>
</evidence>
<keyword evidence="8 14" id="KW-0456">Lyase</keyword>
<evidence type="ECO:0000313" key="16">
    <source>
        <dbReference type="EMBL" id="VVC04616.1"/>
    </source>
</evidence>
<evidence type="ECO:0000256" key="1">
    <source>
        <dbReference type="ARBA" id="ARBA00004706"/>
    </source>
</evidence>
<dbReference type="EC" id="4.3.2.2" evidence="5 13"/>
<comment type="pathway">
    <text evidence="1 14">Purine metabolism; IMP biosynthesis via de novo pathway; 5-amino-1-(5-phospho-D-ribosyl)imidazole-4-carboxamide from 5-amino-1-(5-phospho-D-ribosyl)imidazole-4-carboxylate: step 2/2.</text>
</comment>
<dbReference type="FunFam" id="1.20.200.10:FF:000008">
    <property type="entry name" value="Adenylosuccinate lyase"/>
    <property type="match status" value="1"/>
</dbReference>
<evidence type="ECO:0000256" key="5">
    <source>
        <dbReference type="ARBA" id="ARBA00012339"/>
    </source>
</evidence>
<dbReference type="SMART" id="SM00998">
    <property type="entry name" value="ADSL_C"/>
    <property type="match status" value="1"/>
</dbReference>
<evidence type="ECO:0000256" key="14">
    <source>
        <dbReference type="RuleBase" id="RU361172"/>
    </source>
</evidence>
<dbReference type="Pfam" id="PF00206">
    <property type="entry name" value="Lyase_1"/>
    <property type="match status" value="1"/>
</dbReference>
<dbReference type="InterPro" id="IPR020557">
    <property type="entry name" value="Fumarate_lyase_CS"/>
</dbReference>
<dbReference type="Proteomes" id="UP000789941">
    <property type="component" value="Unassembled WGS sequence"/>
</dbReference>
<comment type="catalytic activity">
    <reaction evidence="12">
        <text>N(6)-(1,2-dicarboxyethyl)-AMP = fumarate + AMP</text>
        <dbReference type="Rhea" id="RHEA:16853"/>
        <dbReference type="ChEBI" id="CHEBI:29806"/>
        <dbReference type="ChEBI" id="CHEBI:57567"/>
        <dbReference type="ChEBI" id="CHEBI:456215"/>
        <dbReference type="EC" id="4.3.2.2"/>
    </reaction>
    <physiologicalReaction direction="left-to-right" evidence="12">
        <dbReference type="Rhea" id="RHEA:16854"/>
    </physiologicalReaction>
</comment>
<reference evidence="16 17" key="1">
    <citation type="submission" date="2019-08" db="EMBL/GenBank/DDBJ databases">
        <authorList>
            <person name="Vazquez-Campos X."/>
        </authorList>
    </citation>
    <scope>NUCLEOTIDE SEQUENCE [LARGE SCALE GENOMIC DNA]</scope>
    <source>
        <strain evidence="16">LFW-283_2</strain>
    </source>
</reference>
<dbReference type="InterPro" id="IPR000362">
    <property type="entry name" value="Fumarate_lyase_fam"/>
</dbReference>
<evidence type="ECO:0000256" key="8">
    <source>
        <dbReference type="ARBA" id="ARBA00023239"/>
    </source>
</evidence>
<dbReference type="PANTHER" id="PTHR43172:SF1">
    <property type="entry name" value="ADENYLOSUCCINATE LYASE"/>
    <property type="match status" value="1"/>
</dbReference>
<dbReference type="Gene3D" id="1.10.275.10">
    <property type="entry name" value="Fumarase/aspartase (N-terminal domain)"/>
    <property type="match status" value="1"/>
</dbReference>
<evidence type="ECO:0000256" key="11">
    <source>
        <dbReference type="ARBA" id="ARBA00030717"/>
    </source>
</evidence>
<dbReference type="NCBIfam" id="TIGR00928">
    <property type="entry name" value="purB"/>
    <property type="match status" value="1"/>
</dbReference>
<dbReference type="GO" id="GO:0004018">
    <property type="term" value="F:N6-(1,2-dicarboxyethyl)AMP AMP-lyase (fumarate-forming) activity"/>
    <property type="evidence" value="ECO:0007669"/>
    <property type="project" value="UniProtKB-UniRule"/>
</dbReference>
<comment type="catalytic activity">
    <reaction evidence="9">
        <text>(2S)-2-[5-amino-1-(5-phospho-beta-D-ribosyl)imidazole-4-carboxamido]succinate = 5-amino-1-(5-phospho-beta-D-ribosyl)imidazole-4-carboxamide + fumarate</text>
        <dbReference type="Rhea" id="RHEA:23920"/>
        <dbReference type="ChEBI" id="CHEBI:29806"/>
        <dbReference type="ChEBI" id="CHEBI:58443"/>
        <dbReference type="ChEBI" id="CHEBI:58475"/>
        <dbReference type="EC" id="4.3.2.2"/>
    </reaction>
    <physiologicalReaction direction="left-to-right" evidence="9">
        <dbReference type="Rhea" id="RHEA:23921"/>
    </physiologicalReaction>
</comment>
<dbReference type="InterPro" id="IPR024083">
    <property type="entry name" value="Fumarase/histidase_N"/>
</dbReference>
<evidence type="ECO:0000256" key="10">
    <source>
        <dbReference type="ARBA" id="ARBA00025012"/>
    </source>
</evidence>
<evidence type="ECO:0000256" key="7">
    <source>
        <dbReference type="ARBA" id="ARBA00022755"/>
    </source>
</evidence>
<dbReference type="Gene3D" id="1.20.200.10">
    <property type="entry name" value="Fumarase/aspartase (Central domain)"/>
    <property type="match status" value="1"/>
</dbReference>
<dbReference type="InterPro" id="IPR008948">
    <property type="entry name" value="L-Aspartase-like"/>
</dbReference>
<dbReference type="EMBL" id="CABMJJ010000009">
    <property type="protein sequence ID" value="VVC04616.1"/>
    <property type="molecule type" value="Genomic_DNA"/>
</dbReference>
<accession>A0A5E4LXL9</accession>
<comment type="pathway">
    <text evidence="2 14">Purine metabolism; AMP biosynthesis via de novo pathway; AMP from IMP: step 2/2.</text>
</comment>
<evidence type="ECO:0000256" key="12">
    <source>
        <dbReference type="ARBA" id="ARBA00049115"/>
    </source>
</evidence>
<comment type="caution">
    <text evidence="16">The sequence shown here is derived from an EMBL/GenBank/DDBJ whole genome shotgun (WGS) entry which is preliminary data.</text>
</comment>
<comment type="subunit">
    <text evidence="4">Homotetramer. Residues from neighboring subunits contribute catalytic and substrate-binding residues to each active site.</text>
</comment>
<dbReference type="InterPro" id="IPR004769">
    <property type="entry name" value="Pur_lyase"/>
</dbReference>
<sequence>MSISPFEERYRTEMNLIFDDQTKLNKWMAVEVALAKAHAKLGHIPKDAPSKIEDAMKKVKHERVVEIESQIHHDLMAMVKALTEQAGDSGKYVHLGATSYDIEDTATALVFLDAIELLETHLAGFGKVLKELAIKHRETVCVGRTHGQHAVPTTYGMKFALYYQELKRNLERLHEAKPRIAVGKMSGAVGTMATFGDDGPKIQNLVMKELGLQGAQVTNQVIQRDRHAEIMATLAITASLLEKIAKEIRNLQRTEILEVSEAFSTKQVGSSTMPQKRNPHKSERVCSLARLVRANVITAIENNALEHERDLTNSANERAIFSESFIAVDYMTLEMTRIVSGLVFYPDNIKKNLELTKGLILAERLMIYLVEHKGIGRQDAHEQVRTLAQEAFTNGRHLKELVLEKKLLELKEVIEIFDYSTYIGHAKKIVEDAVK</sequence>
<evidence type="ECO:0000256" key="3">
    <source>
        <dbReference type="ARBA" id="ARBA00008273"/>
    </source>
</evidence>
<comment type="function">
    <text evidence="10">Catalyzes two reactions in de novo purine nucleotide biosynthesis. Catalyzes the breakdown of 5-aminoimidazole- (N-succinylocarboxamide) ribotide (SAICAR or 2-[5-amino-1-(5-phospho-beta-D-ribosyl)imidazole-4-carboxamido]succinate) to 5-aminoimidazole-4-carboxamide ribotide (AICAR or 5-amino-1-(5-phospho-beta-D-ribosyl)imidazole-4-carboxamide) and fumarate, and of adenylosuccinate (ADS or N(6)-(1,2-dicarboxyethyl)-AMP) to adenosine monophosphate (AMP) and fumarate.</text>
</comment>
<name>A0A5E4LXL9_9ARCH</name>
<dbReference type="GO" id="GO:0006189">
    <property type="term" value="P:'de novo' IMP biosynthetic process"/>
    <property type="evidence" value="ECO:0007669"/>
    <property type="project" value="UniProtKB-UniPathway"/>
</dbReference>
<dbReference type="PROSITE" id="PS00163">
    <property type="entry name" value="FUMARATE_LYASES"/>
    <property type="match status" value="1"/>
</dbReference>
<evidence type="ECO:0000313" key="17">
    <source>
        <dbReference type="Proteomes" id="UP000789941"/>
    </source>
</evidence>
<evidence type="ECO:0000259" key="15">
    <source>
        <dbReference type="SMART" id="SM00998"/>
    </source>
</evidence>
<protein>
    <recommendedName>
        <fullName evidence="6 13">Adenylosuccinate lyase</fullName>
        <shortName evidence="14">ASL</shortName>
        <ecNumber evidence="5 13">4.3.2.2</ecNumber>
    </recommendedName>
    <alternativeName>
        <fullName evidence="11 14">Adenylosuccinase</fullName>
    </alternativeName>
</protein>
<dbReference type="PANTHER" id="PTHR43172">
    <property type="entry name" value="ADENYLOSUCCINATE LYASE"/>
    <property type="match status" value="1"/>
</dbReference>
<proteinExistence type="inferred from homology"/>
<comment type="similarity">
    <text evidence="3 14">Belongs to the lyase 1 family. Adenylosuccinate lyase subfamily.</text>
</comment>
<evidence type="ECO:0000256" key="13">
    <source>
        <dbReference type="NCBIfam" id="TIGR00928"/>
    </source>
</evidence>
<dbReference type="SUPFAM" id="SSF48557">
    <property type="entry name" value="L-aspartase-like"/>
    <property type="match status" value="1"/>
</dbReference>
<evidence type="ECO:0000256" key="9">
    <source>
        <dbReference type="ARBA" id="ARBA00024477"/>
    </source>
</evidence>
<dbReference type="GO" id="GO:0044208">
    <property type="term" value="P:'de novo' AMP biosynthetic process"/>
    <property type="evidence" value="ECO:0007669"/>
    <property type="project" value="UniProtKB-UniPathway"/>
</dbReference>